<evidence type="ECO:0000313" key="1">
    <source>
        <dbReference type="Proteomes" id="UP000046393"/>
    </source>
</evidence>
<keyword evidence="1" id="KW-1185">Reference proteome</keyword>
<dbReference type="Proteomes" id="UP000046393">
    <property type="component" value="Unplaced"/>
</dbReference>
<accession>A0A0N5AUJ6</accession>
<proteinExistence type="predicted"/>
<reference evidence="2" key="1">
    <citation type="submission" date="2017-02" db="UniProtKB">
        <authorList>
            <consortium name="WormBaseParasite"/>
        </authorList>
    </citation>
    <scope>IDENTIFICATION</scope>
</reference>
<sequence>MFEGFSLCSEASGINLEACDSESKGVVNDSKLIHKKKKCIGNRGREESKEKASVSDTNKHWRSLLIVHCVS</sequence>
<dbReference type="AlphaFoldDB" id="A0A0N5AUJ6"/>
<name>A0A0N5AUJ6_9BILA</name>
<protein>
    <submittedName>
        <fullName evidence="2">Ovule protein</fullName>
    </submittedName>
</protein>
<evidence type="ECO:0000313" key="2">
    <source>
        <dbReference type="WBParaSite" id="SMUV_0000853401-mRNA-1"/>
    </source>
</evidence>
<organism evidence="1 2">
    <name type="scientific">Syphacia muris</name>
    <dbReference type="NCBI Taxonomy" id="451379"/>
    <lineage>
        <taxon>Eukaryota</taxon>
        <taxon>Metazoa</taxon>
        <taxon>Ecdysozoa</taxon>
        <taxon>Nematoda</taxon>
        <taxon>Chromadorea</taxon>
        <taxon>Rhabditida</taxon>
        <taxon>Spirurina</taxon>
        <taxon>Oxyuridomorpha</taxon>
        <taxon>Oxyuroidea</taxon>
        <taxon>Oxyuridae</taxon>
        <taxon>Syphacia</taxon>
    </lineage>
</organism>
<dbReference type="WBParaSite" id="SMUV_0000853401-mRNA-1">
    <property type="protein sequence ID" value="SMUV_0000853401-mRNA-1"/>
    <property type="gene ID" value="SMUV_0000853401"/>
</dbReference>